<reference evidence="1 2" key="2">
    <citation type="journal article" date="2009" name="Appl. Environ. Microbiol.">
        <title>Rhizobium sp. strain NGR234 possesses a remarkable number of secretion systems.</title>
        <authorList>
            <person name="Schmeisser C."/>
            <person name="Liesegang H."/>
            <person name="Krysciak D."/>
            <person name="Bakkou N."/>
            <person name="Le Quere A."/>
            <person name="Wollherr A."/>
            <person name="Heinemeyer I."/>
            <person name="Morgenstern B."/>
            <person name="Pommerening-Roeser A."/>
            <person name="Flores M."/>
            <person name="Palacios R."/>
            <person name="Brenner S."/>
            <person name="Gottschalk G."/>
            <person name="Schmitz R.A."/>
            <person name="Broughton W.J."/>
            <person name="Perret X."/>
            <person name="Strittmatter A.W."/>
            <person name="Streit W.R."/>
        </authorList>
    </citation>
    <scope>NUCLEOTIDE SEQUENCE [LARGE SCALE GENOMIC DNA]</scope>
    <source>
        <strain evidence="2">NBRC 101917 / NGR234</strain>
    </source>
</reference>
<dbReference type="KEGG" id="rhi:NGR_b09730"/>
<keyword evidence="1" id="KW-0614">Plasmid</keyword>
<reference evidence="2" key="1">
    <citation type="journal article" date="2004" name="J. Bacteriol.">
        <title>An evolutionary hot spot: the pNGR234b replicon of Rhizobium sp. strain NGR234.</title>
        <authorList>
            <person name="Streit W.R."/>
            <person name="Schmitz R.A."/>
            <person name="Perret X."/>
            <person name="Staehelin C."/>
            <person name="Deakin W.J."/>
            <person name="Raasch C."/>
            <person name="Liesegang H."/>
            <person name="Broughton W.J."/>
        </authorList>
    </citation>
    <scope>NUCLEOTIDE SEQUENCE [LARGE SCALE GENOMIC DNA]</scope>
    <source>
        <strain evidence="2">NBRC 101917 / NGR234</strain>
    </source>
</reference>
<geneLocation type="plasmid" evidence="2">
    <name>sym pNGR234b</name>
</geneLocation>
<keyword evidence="2" id="KW-1185">Reference proteome</keyword>
<protein>
    <submittedName>
        <fullName evidence="1">Uncharacterized protein</fullName>
    </submittedName>
</protein>
<accession>C3KQR8</accession>
<dbReference type="EMBL" id="CP000874">
    <property type="protein sequence ID" value="ACP22426.1"/>
    <property type="molecule type" value="Genomic_DNA"/>
</dbReference>
<dbReference type="Proteomes" id="UP000001054">
    <property type="component" value="Plasmid pNGR234b"/>
</dbReference>
<gene>
    <name evidence="1" type="ordered locus">NGR_b09730</name>
</gene>
<sequence>MHANEAGRYAVIAVLKDHPLPHAGAAKLEDGTTAVPVLPITIRHYPHRRDD</sequence>
<dbReference type="AlphaFoldDB" id="C3KQR8"/>
<evidence type="ECO:0000313" key="2">
    <source>
        <dbReference type="Proteomes" id="UP000001054"/>
    </source>
</evidence>
<proteinExistence type="predicted"/>
<name>C3KQR8_SINFN</name>
<evidence type="ECO:0000313" key="1">
    <source>
        <dbReference type="EMBL" id="ACP22426.1"/>
    </source>
</evidence>
<organism evidence="1 2">
    <name type="scientific">Sinorhizobium fredii (strain NBRC 101917 / NGR234)</name>
    <dbReference type="NCBI Taxonomy" id="394"/>
    <lineage>
        <taxon>Bacteria</taxon>
        <taxon>Pseudomonadati</taxon>
        <taxon>Pseudomonadota</taxon>
        <taxon>Alphaproteobacteria</taxon>
        <taxon>Hyphomicrobiales</taxon>
        <taxon>Rhizobiaceae</taxon>
        <taxon>Sinorhizobium/Ensifer group</taxon>
        <taxon>Sinorhizobium</taxon>
    </lineage>
</organism>
<dbReference type="HOGENOM" id="CLU_3103092_0_0_5"/>